<sequence length="258" mass="29581">MRIIIKNVILICLFVIFSCSHNLFIKPKSGLVKDYASVMVGDKKYYYMEEFPINFDLVFKFVDNEHKSTSNSYSRPLPGGFEERSHFSSTSLEKSQSSHIGKISVLVNSKDVEPLGIKSLKELNESLKKDDLSSLDIKFAFVIDLTKSLLKKSLVGNELFMFDYKGLVAFKDSIKNTNTTTNNDNLNVTVHYAYKGIRDSIHKIYSRTYNKYDSSLKRFTDKDKHKDNNEFYFEVKGNIESVSNLLDNAVQKIKTGLQ</sequence>
<gene>
    <name evidence="1" type="ORF">BCD_1251</name>
</gene>
<evidence type="ECO:0008006" key="2">
    <source>
        <dbReference type="Google" id="ProtNLM"/>
    </source>
</evidence>
<keyword evidence="1" id="KW-0614">Plasmid</keyword>
<geneLocation type="plasmid" evidence="1">
    <name>unnamed</name>
</geneLocation>
<name>W5SK68_9SPIR</name>
<reference evidence="1" key="1">
    <citation type="submission" date="2013-02" db="EMBL/GenBank/DDBJ databases">
        <title>Comparative genomics of Borrelia species.</title>
        <authorList>
            <person name="Schwan T.G."/>
            <person name="Raffel S.J."/>
            <person name="Porcella S.F."/>
        </authorList>
    </citation>
    <scope>NUCLEOTIDE SEQUENCE</scope>
    <source>
        <strain evidence="1">DOU</strain>
        <plasmid evidence="1">unnamed</plasmid>
    </source>
</reference>
<evidence type="ECO:0000313" key="1">
    <source>
        <dbReference type="EMBL" id="AHH07317.1"/>
    </source>
</evidence>
<proteinExistence type="predicted"/>
<dbReference type="AlphaFoldDB" id="W5SK68"/>
<dbReference type="EMBL" id="CP004314">
    <property type="protein sequence ID" value="AHH07317.1"/>
    <property type="molecule type" value="Genomic_DNA"/>
</dbReference>
<protein>
    <recommendedName>
        <fullName evidence="2">Lipoprotein</fullName>
    </recommendedName>
</protein>
<dbReference type="HOGENOM" id="CLU_1088475_0_0_12"/>
<dbReference type="PROSITE" id="PS51257">
    <property type="entry name" value="PROKAR_LIPOPROTEIN"/>
    <property type="match status" value="1"/>
</dbReference>
<accession>W5SK68</accession>
<dbReference type="RefSeq" id="WP_025401280.1">
    <property type="nucleotide sequence ID" value="NZ_CP004314.1"/>
</dbReference>
<organism evidence="1">
    <name type="scientific">Borrelia crocidurae DOU</name>
    <dbReference type="NCBI Taxonomy" id="1293575"/>
    <lineage>
        <taxon>Bacteria</taxon>
        <taxon>Pseudomonadati</taxon>
        <taxon>Spirochaetota</taxon>
        <taxon>Spirochaetia</taxon>
        <taxon>Spirochaetales</taxon>
        <taxon>Borreliaceae</taxon>
        <taxon>Borrelia</taxon>
    </lineage>
</organism>